<name>A0A072UY89_MEDTR</name>
<feature type="transmembrane region" description="Helical" evidence="1">
    <location>
        <begin position="31"/>
        <end position="48"/>
    </location>
</feature>
<dbReference type="Proteomes" id="UP000265566">
    <property type="component" value="Chromosome 3"/>
</dbReference>
<dbReference type="EMBL" id="PSQE01000003">
    <property type="protein sequence ID" value="RHN68342.1"/>
    <property type="molecule type" value="Genomic_DNA"/>
</dbReference>
<evidence type="ECO:0000313" key="2">
    <source>
        <dbReference type="EMBL" id="KEH34774.1"/>
    </source>
</evidence>
<evidence type="ECO:0000313" key="5">
    <source>
        <dbReference type="Proteomes" id="UP000002051"/>
    </source>
</evidence>
<dbReference type="EMBL" id="CM001219">
    <property type="protein sequence ID" value="KEH34774.1"/>
    <property type="molecule type" value="Genomic_DNA"/>
</dbReference>
<dbReference type="EnsemblPlants" id="KEH34774">
    <property type="protein sequence ID" value="KEH34774"/>
    <property type="gene ID" value="MTR_3g069825"/>
</dbReference>
<evidence type="ECO:0000313" key="6">
    <source>
        <dbReference type="Proteomes" id="UP000265566"/>
    </source>
</evidence>
<dbReference type="AlphaFoldDB" id="A0A072UY89"/>
<keyword evidence="1" id="KW-1133">Transmembrane helix</keyword>
<evidence type="ECO:0000313" key="4">
    <source>
        <dbReference type="EnsemblPlants" id="KEH34774"/>
    </source>
</evidence>
<gene>
    <name evidence="2" type="ordered locus">MTR_3g069825</name>
    <name evidence="3" type="ORF">MtrunA17_Chr3g0112871</name>
</gene>
<sequence length="59" mass="7008">MSPWSDRRKTLERTTENFEILLYPSFSVQTGNWMMLLFVSGLAFSYLIRHRFTCLSCLI</sequence>
<protein>
    <submittedName>
        <fullName evidence="2">Transmembrane protein, putative</fullName>
    </submittedName>
</protein>
<reference evidence="3" key="5">
    <citation type="journal article" date="2018" name="Nat. Plants">
        <title>Whole-genome landscape of Medicago truncatula symbiotic genes.</title>
        <authorList>
            <person name="Pecrix Y."/>
            <person name="Gamas P."/>
            <person name="Carrere S."/>
        </authorList>
    </citation>
    <scope>NUCLEOTIDE SEQUENCE</scope>
    <source>
        <tissue evidence="3">Leaves</tissue>
    </source>
</reference>
<keyword evidence="1 2" id="KW-0812">Transmembrane</keyword>
<organism evidence="2 5">
    <name type="scientific">Medicago truncatula</name>
    <name type="common">Barrel medic</name>
    <name type="synonym">Medicago tribuloides</name>
    <dbReference type="NCBI Taxonomy" id="3880"/>
    <lineage>
        <taxon>Eukaryota</taxon>
        <taxon>Viridiplantae</taxon>
        <taxon>Streptophyta</taxon>
        <taxon>Embryophyta</taxon>
        <taxon>Tracheophyta</taxon>
        <taxon>Spermatophyta</taxon>
        <taxon>Magnoliopsida</taxon>
        <taxon>eudicotyledons</taxon>
        <taxon>Gunneridae</taxon>
        <taxon>Pentapetalae</taxon>
        <taxon>rosids</taxon>
        <taxon>fabids</taxon>
        <taxon>Fabales</taxon>
        <taxon>Fabaceae</taxon>
        <taxon>Papilionoideae</taxon>
        <taxon>50 kb inversion clade</taxon>
        <taxon>NPAAA clade</taxon>
        <taxon>Hologalegina</taxon>
        <taxon>IRL clade</taxon>
        <taxon>Trifolieae</taxon>
        <taxon>Medicago</taxon>
    </lineage>
</organism>
<keyword evidence="1" id="KW-0472">Membrane</keyword>
<reference evidence="2 5" key="2">
    <citation type="journal article" date="2014" name="BMC Genomics">
        <title>An improved genome release (version Mt4.0) for the model legume Medicago truncatula.</title>
        <authorList>
            <person name="Tang H."/>
            <person name="Krishnakumar V."/>
            <person name="Bidwell S."/>
            <person name="Rosen B."/>
            <person name="Chan A."/>
            <person name="Zhou S."/>
            <person name="Gentzbittel L."/>
            <person name="Childs K.L."/>
            <person name="Yandell M."/>
            <person name="Gundlach H."/>
            <person name="Mayer K.F."/>
            <person name="Schwartz D.C."/>
            <person name="Town C.D."/>
        </authorList>
    </citation>
    <scope>GENOME REANNOTATION</scope>
    <source>
        <strain evidence="2">A17</strain>
        <strain evidence="4 5">cv. Jemalong A17</strain>
    </source>
</reference>
<evidence type="ECO:0000256" key="1">
    <source>
        <dbReference type="SAM" id="Phobius"/>
    </source>
</evidence>
<dbReference type="HOGENOM" id="CLU_2964308_0_0_1"/>
<keyword evidence="5" id="KW-1185">Reference proteome</keyword>
<accession>A0A072UY89</accession>
<reference evidence="2 5" key="1">
    <citation type="journal article" date="2011" name="Nature">
        <title>The Medicago genome provides insight into the evolution of rhizobial symbioses.</title>
        <authorList>
            <person name="Young N.D."/>
            <person name="Debelle F."/>
            <person name="Oldroyd G.E."/>
            <person name="Geurts R."/>
            <person name="Cannon S.B."/>
            <person name="Udvardi M.K."/>
            <person name="Benedito V.A."/>
            <person name="Mayer K.F."/>
            <person name="Gouzy J."/>
            <person name="Schoof H."/>
            <person name="Van de Peer Y."/>
            <person name="Proost S."/>
            <person name="Cook D.R."/>
            <person name="Meyers B.C."/>
            <person name="Spannagl M."/>
            <person name="Cheung F."/>
            <person name="De Mita S."/>
            <person name="Krishnakumar V."/>
            <person name="Gundlach H."/>
            <person name="Zhou S."/>
            <person name="Mudge J."/>
            <person name="Bharti A.K."/>
            <person name="Murray J.D."/>
            <person name="Naoumkina M.A."/>
            <person name="Rosen B."/>
            <person name="Silverstein K.A."/>
            <person name="Tang H."/>
            <person name="Rombauts S."/>
            <person name="Zhao P.X."/>
            <person name="Zhou P."/>
            <person name="Barbe V."/>
            <person name="Bardou P."/>
            <person name="Bechner M."/>
            <person name="Bellec A."/>
            <person name="Berger A."/>
            <person name="Berges H."/>
            <person name="Bidwell S."/>
            <person name="Bisseling T."/>
            <person name="Choisne N."/>
            <person name="Couloux A."/>
            <person name="Denny R."/>
            <person name="Deshpande S."/>
            <person name="Dai X."/>
            <person name="Doyle J.J."/>
            <person name="Dudez A.M."/>
            <person name="Farmer A.D."/>
            <person name="Fouteau S."/>
            <person name="Franken C."/>
            <person name="Gibelin C."/>
            <person name="Gish J."/>
            <person name="Goldstein S."/>
            <person name="Gonzalez A.J."/>
            <person name="Green P.J."/>
            <person name="Hallab A."/>
            <person name="Hartog M."/>
            <person name="Hua A."/>
            <person name="Humphray S.J."/>
            <person name="Jeong D.H."/>
            <person name="Jing Y."/>
            <person name="Jocker A."/>
            <person name="Kenton S.M."/>
            <person name="Kim D.J."/>
            <person name="Klee K."/>
            <person name="Lai H."/>
            <person name="Lang C."/>
            <person name="Lin S."/>
            <person name="Macmil S.L."/>
            <person name="Magdelenat G."/>
            <person name="Matthews L."/>
            <person name="McCorrison J."/>
            <person name="Monaghan E.L."/>
            <person name="Mun J.H."/>
            <person name="Najar F.Z."/>
            <person name="Nicholson C."/>
            <person name="Noirot C."/>
            <person name="O'Bleness M."/>
            <person name="Paule C.R."/>
            <person name="Poulain J."/>
            <person name="Prion F."/>
            <person name="Qin B."/>
            <person name="Qu C."/>
            <person name="Retzel E.F."/>
            <person name="Riddle C."/>
            <person name="Sallet E."/>
            <person name="Samain S."/>
            <person name="Samson N."/>
            <person name="Sanders I."/>
            <person name="Saurat O."/>
            <person name="Scarpelli C."/>
            <person name="Schiex T."/>
            <person name="Segurens B."/>
            <person name="Severin A.J."/>
            <person name="Sherrier D.J."/>
            <person name="Shi R."/>
            <person name="Sims S."/>
            <person name="Singer S.R."/>
            <person name="Sinharoy S."/>
            <person name="Sterck L."/>
            <person name="Viollet A."/>
            <person name="Wang B.B."/>
            <person name="Wang K."/>
            <person name="Wang M."/>
            <person name="Wang X."/>
            <person name="Warfsmann J."/>
            <person name="Weissenbach J."/>
            <person name="White D.D."/>
            <person name="White J.D."/>
            <person name="Wiley G.B."/>
            <person name="Wincker P."/>
            <person name="Xing Y."/>
            <person name="Yang L."/>
            <person name="Yao Z."/>
            <person name="Ying F."/>
            <person name="Zhai J."/>
            <person name="Zhou L."/>
            <person name="Zuber A."/>
            <person name="Denarie J."/>
            <person name="Dixon R.A."/>
            <person name="May G.D."/>
            <person name="Schwartz D.C."/>
            <person name="Rogers J."/>
            <person name="Quetier F."/>
            <person name="Town C.D."/>
            <person name="Roe B.A."/>
        </authorList>
    </citation>
    <scope>NUCLEOTIDE SEQUENCE [LARGE SCALE GENOMIC DNA]</scope>
    <source>
        <strain evidence="2">A17</strain>
        <strain evidence="4 5">cv. Jemalong A17</strain>
    </source>
</reference>
<reference evidence="4" key="3">
    <citation type="submission" date="2015-04" db="UniProtKB">
        <authorList>
            <consortium name="EnsemblPlants"/>
        </authorList>
    </citation>
    <scope>IDENTIFICATION</scope>
    <source>
        <strain evidence="4">cv. Jemalong A17</strain>
    </source>
</reference>
<proteinExistence type="predicted"/>
<reference evidence="6" key="4">
    <citation type="journal article" date="2018" name="Nat. Plants">
        <title>Whole-genome landscape of Medicago truncatula symbiotic genes.</title>
        <authorList>
            <person name="Pecrix Y."/>
            <person name="Staton S.E."/>
            <person name="Sallet E."/>
            <person name="Lelandais-Briere C."/>
            <person name="Moreau S."/>
            <person name="Carrere S."/>
            <person name="Blein T."/>
            <person name="Jardinaud M.F."/>
            <person name="Latrasse D."/>
            <person name="Zouine M."/>
            <person name="Zahm M."/>
            <person name="Kreplak J."/>
            <person name="Mayjonade B."/>
            <person name="Satge C."/>
            <person name="Perez M."/>
            <person name="Cauet S."/>
            <person name="Marande W."/>
            <person name="Chantry-Darmon C."/>
            <person name="Lopez-Roques C."/>
            <person name="Bouchez O."/>
            <person name="Berard A."/>
            <person name="Debelle F."/>
            <person name="Munos S."/>
            <person name="Bendahmane A."/>
            <person name="Berges H."/>
            <person name="Niebel A."/>
            <person name="Buitink J."/>
            <person name="Frugier F."/>
            <person name="Benhamed M."/>
            <person name="Crespi M."/>
            <person name="Gouzy J."/>
            <person name="Gamas P."/>
        </authorList>
    </citation>
    <scope>NUCLEOTIDE SEQUENCE [LARGE SCALE GENOMIC DNA]</scope>
    <source>
        <strain evidence="6">cv. Jemalong A17</strain>
    </source>
</reference>
<evidence type="ECO:0000313" key="3">
    <source>
        <dbReference type="EMBL" id="RHN68342.1"/>
    </source>
</evidence>
<dbReference type="Gramene" id="rna16681">
    <property type="protein sequence ID" value="RHN68342.1"/>
    <property type="gene ID" value="gene16681"/>
</dbReference>
<dbReference type="Proteomes" id="UP000002051">
    <property type="component" value="Chromosome 3"/>
</dbReference>